<evidence type="ECO:0000313" key="4">
    <source>
        <dbReference type="Proteomes" id="UP000327493"/>
    </source>
</evidence>
<sequence>MTGTRKTGTRNRSIKVQNRRGTPPNLSPESGLLVWKWNRRAYPILLSLKGPKRVGSAFSRPIGGAPSDREKQKCRRPQVCRPPRCPRSMTEMI</sequence>
<proteinExistence type="predicted"/>
<organism evidence="3 4">
    <name type="scientific">Etheostoma spectabile</name>
    <name type="common">orangethroat darter</name>
    <dbReference type="NCBI Taxonomy" id="54343"/>
    <lineage>
        <taxon>Eukaryota</taxon>
        <taxon>Metazoa</taxon>
        <taxon>Chordata</taxon>
        <taxon>Craniata</taxon>
        <taxon>Vertebrata</taxon>
        <taxon>Euteleostomi</taxon>
        <taxon>Actinopterygii</taxon>
        <taxon>Neopterygii</taxon>
        <taxon>Teleostei</taxon>
        <taxon>Neoteleostei</taxon>
        <taxon>Acanthomorphata</taxon>
        <taxon>Eupercaria</taxon>
        <taxon>Perciformes</taxon>
        <taxon>Percoidei</taxon>
        <taxon>Percidae</taxon>
        <taxon>Etheostomatinae</taxon>
        <taxon>Etheostoma</taxon>
    </lineage>
</organism>
<name>A0A5J5CCD4_9PERO</name>
<comment type="caution">
    <text evidence="3">The sequence shown here is derived from an EMBL/GenBank/DDBJ whole genome shotgun (WGS) entry which is preliminary data.</text>
</comment>
<feature type="region of interest" description="Disordered" evidence="1">
    <location>
        <begin position="1"/>
        <end position="29"/>
    </location>
</feature>
<evidence type="ECO:0000256" key="1">
    <source>
        <dbReference type="SAM" id="MobiDB-lite"/>
    </source>
</evidence>
<evidence type="ECO:0000313" key="2">
    <source>
        <dbReference type="EMBL" id="KAA8577639.1"/>
    </source>
</evidence>
<dbReference type="EMBL" id="VOFY01002254">
    <property type="protein sequence ID" value="KAA8577640.1"/>
    <property type="molecule type" value="Genomic_DNA"/>
</dbReference>
<dbReference type="Proteomes" id="UP000327493">
    <property type="component" value="Unassembled WGS sequence"/>
</dbReference>
<dbReference type="AlphaFoldDB" id="A0A5J5CCD4"/>
<protein>
    <submittedName>
        <fullName evidence="3">Uncharacterized protein</fullName>
    </submittedName>
</protein>
<feature type="region of interest" description="Disordered" evidence="1">
    <location>
        <begin position="55"/>
        <end position="93"/>
    </location>
</feature>
<keyword evidence="4" id="KW-1185">Reference proteome</keyword>
<accession>A0A5J5CCD4</accession>
<dbReference type="EMBL" id="VOFY01002254">
    <property type="protein sequence ID" value="KAA8577639.1"/>
    <property type="molecule type" value="Genomic_DNA"/>
</dbReference>
<evidence type="ECO:0000313" key="3">
    <source>
        <dbReference type="EMBL" id="KAA8577640.1"/>
    </source>
</evidence>
<gene>
    <name evidence="2" type="ORF">FQN60_016056</name>
    <name evidence="3" type="ORF">FQN60_016057</name>
</gene>
<reference evidence="3 4" key="1">
    <citation type="submission" date="2019-08" db="EMBL/GenBank/DDBJ databases">
        <title>A chromosome-level genome assembly, high-density linkage maps, and genome scans reveal the genomic architecture of hybrid incompatibilities underlying speciation via character displacement in darters (Percidae: Etheostominae).</title>
        <authorList>
            <person name="Moran R.L."/>
            <person name="Catchen J.M."/>
            <person name="Fuller R.C."/>
        </authorList>
    </citation>
    <scope>NUCLEOTIDE SEQUENCE [LARGE SCALE GENOMIC DNA]</scope>
    <source>
        <strain evidence="3">EspeVRDwgs_2016</strain>
        <tissue evidence="3">Muscle</tissue>
    </source>
</reference>